<gene>
    <name evidence="1" type="ORF">XJ44_07155</name>
</gene>
<accession>A0ABX3IHJ5</accession>
<name>A0ABX3IHJ5_9BACT</name>
<evidence type="ECO:0000313" key="2">
    <source>
        <dbReference type="Proteomes" id="UP000242616"/>
    </source>
</evidence>
<evidence type="ECO:0000313" key="1">
    <source>
        <dbReference type="EMBL" id="ONN26647.1"/>
    </source>
</evidence>
<protein>
    <submittedName>
        <fullName evidence="1">Uncharacterized protein</fullName>
    </submittedName>
</protein>
<sequence>MKFIDSFVFKYVKKEKKNDFSKILNEISKFSEQGINFSVELNENIGRLRLELYETNQEKDLIFFKGLLYTNIDKVDFSNLRGFSEKIVLPSGLVLDYAISEGAKSAIKGLFLDGDVAYVVVDSKKTEKLTNKALAILVLEYLVNNVFEVKFNQDDYEIEIETELTDYFI</sequence>
<organism evidence="1 2">
    <name type="scientific">Thermosipho affectus</name>
    <dbReference type="NCBI Taxonomy" id="660294"/>
    <lineage>
        <taxon>Bacteria</taxon>
        <taxon>Thermotogati</taxon>
        <taxon>Thermotogota</taxon>
        <taxon>Thermotogae</taxon>
        <taxon>Thermotogales</taxon>
        <taxon>Fervidobacteriaceae</taxon>
        <taxon>Thermosipho</taxon>
    </lineage>
</organism>
<reference evidence="1 2" key="1">
    <citation type="submission" date="2015-06" db="EMBL/GenBank/DDBJ databases">
        <title>Genome sequencing of Thermotogales isolates from hydrothermal vents.</title>
        <authorList>
            <person name="Haverkamp T.H."/>
            <person name="Kublanov I.V."/>
            <person name="Nesbo C.L."/>
        </authorList>
    </citation>
    <scope>NUCLEOTIDE SEQUENCE [LARGE SCALE GENOMIC DNA]</scope>
    <source>
        <strain evidence="2">ik275mar</strain>
    </source>
</reference>
<dbReference type="EMBL" id="LBFC01000022">
    <property type="protein sequence ID" value="ONN26647.1"/>
    <property type="molecule type" value="Genomic_DNA"/>
</dbReference>
<dbReference type="RefSeq" id="WP_077198544.1">
    <property type="nucleotide sequence ID" value="NZ_LBFC01000022.1"/>
</dbReference>
<proteinExistence type="predicted"/>
<comment type="caution">
    <text evidence="1">The sequence shown here is derived from an EMBL/GenBank/DDBJ whole genome shotgun (WGS) entry which is preliminary data.</text>
</comment>
<dbReference type="Proteomes" id="UP000242616">
    <property type="component" value="Unassembled WGS sequence"/>
</dbReference>
<keyword evidence="2" id="KW-1185">Reference proteome</keyword>